<dbReference type="Proteomes" id="UP000326268">
    <property type="component" value="Unassembled WGS sequence"/>
</dbReference>
<keyword evidence="3" id="KW-1185">Reference proteome</keyword>
<gene>
    <name evidence="2" type="ORF">BDV27DRAFT_137185</name>
</gene>
<keyword evidence="1" id="KW-0732">Signal</keyword>
<evidence type="ECO:0000256" key="1">
    <source>
        <dbReference type="SAM" id="SignalP"/>
    </source>
</evidence>
<dbReference type="GeneID" id="43653384"/>
<protein>
    <submittedName>
        <fullName evidence="2">Uncharacterized protein</fullName>
    </submittedName>
</protein>
<accession>A0A5N6ZMB6</accession>
<organism evidence="2 3">
    <name type="scientific">Aspergillus caelatus</name>
    <dbReference type="NCBI Taxonomy" id="61420"/>
    <lineage>
        <taxon>Eukaryota</taxon>
        <taxon>Fungi</taxon>
        <taxon>Dikarya</taxon>
        <taxon>Ascomycota</taxon>
        <taxon>Pezizomycotina</taxon>
        <taxon>Eurotiomycetes</taxon>
        <taxon>Eurotiomycetidae</taxon>
        <taxon>Eurotiales</taxon>
        <taxon>Aspergillaceae</taxon>
        <taxon>Aspergillus</taxon>
        <taxon>Aspergillus subgen. Circumdati</taxon>
    </lineage>
</organism>
<evidence type="ECO:0000313" key="2">
    <source>
        <dbReference type="EMBL" id="KAE8358752.1"/>
    </source>
</evidence>
<reference evidence="2 3" key="1">
    <citation type="submission" date="2019-04" db="EMBL/GenBank/DDBJ databases">
        <title>Friends and foes A comparative genomics studyof 23 Aspergillus species from section Flavi.</title>
        <authorList>
            <consortium name="DOE Joint Genome Institute"/>
            <person name="Kjaerbolling I."/>
            <person name="Vesth T."/>
            <person name="Frisvad J.C."/>
            <person name="Nybo J.L."/>
            <person name="Theobald S."/>
            <person name="Kildgaard S."/>
            <person name="Isbrandt T."/>
            <person name="Kuo A."/>
            <person name="Sato A."/>
            <person name="Lyhne E.K."/>
            <person name="Kogle M.E."/>
            <person name="Wiebenga A."/>
            <person name="Kun R.S."/>
            <person name="Lubbers R.J."/>
            <person name="Makela M.R."/>
            <person name="Barry K."/>
            <person name="Chovatia M."/>
            <person name="Clum A."/>
            <person name="Daum C."/>
            <person name="Haridas S."/>
            <person name="He G."/>
            <person name="LaButti K."/>
            <person name="Lipzen A."/>
            <person name="Mondo S."/>
            <person name="Riley R."/>
            <person name="Salamov A."/>
            <person name="Simmons B.A."/>
            <person name="Magnuson J.K."/>
            <person name="Henrissat B."/>
            <person name="Mortensen U.H."/>
            <person name="Larsen T.O."/>
            <person name="Devries R.P."/>
            <person name="Grigoriev I.V."/>
            <person name="Machida M."/>
            <person name="Baker S.E."/>
            <person name="Andersen M.R."/>
        </authorList>
    </citation>
    <scope>NUCLEOTIDE SEQUENCE [LARGE SCALE GENOMIC DNA]</scope>
    <source>
        <strain evidence="2 3">CBS 763.97</strain>
    </source>
</reference>
<feature type="signal peptide" evidence="1">
    <location>
        <begin position="1"/>
        <end position="19"/>
    </location>
</feature>
<evidence type="ECO:0000313" key="3">
    <source>
        <dbReference type="Proteomes" id="UP000326268"/>
    </source>
</evidence>
<dbReference type="RefSeq" id="XP_031921833.1">
    <property type="nucleotide sequence ID" value="XM_032068938.1"/>
</dbReference>
<name>A0A5N6ZMB6_9EURO</name>
<dbReference type="AlphaFoldDB" id="A0A5N6ZMB6"/>
<sequence>MRGCHWRAWLLAPIFNVISSRLRGYSENKSLRIGNWVPELKWEGNTAKIWDRPGVFQMIRCATSYIHFSH</sequence>
<feature type="chain" id="PRO_5024993863" evidence="1">
    <location>
        <begin position="20"/>
        <end position="70"/>
    </location>
</feature>
<proteinExistence type="predicted"/>
<dbReference type="EMBL" id="ML737871">
    <property type="protein sequence ID" value="KAE8358752.1"/>
    <property type="molecule type" value="Genomic_DNA"/>
</dbReference>